<dbReference type="SUPFAM" id="SSF57756">
    <property type="entry name" value="Retrovirus zinc finger-like domains"/>
    <property type="match status" value="1"/>
</dbReference>
<dbReference type="SMART" id="SM00343">
    <property type="entry name" value="ZnF_C2HC"/>
    <property type="match status" value="1"/>
</dbReference>
<evidence type="ECO:0000313" key="3">
    <source>
        <dbReference type="EMBL" id="CAH1115075.1"/>
    </source>
</evidence>
<dbReference type="OrthoDB" id="6780450at2759"/>
<proteinExistence type="predicted"/>
<organism evidence="3 4">
    <name type="scientific">Psylliodes chrysocephalus</name>
    <dbReference type="NCBI Taxonomy" id="3402493"/>
    <lineage>
        <taxon>Eukaryota</taxon>
        <taxon>Metazoa</taxon>
        <taxon>Ecdysozoa</taxon>
        <taxon>Arthropoda</taxon>
        <taxon>Hexapoda</taxon>
        <taxon>Insecta</taxon>
        <taxon>Pterygota</taxon>
        <taxon>Neoptera</taxon>
        <taxon>Endopterygota</taxon>
        <taxon>Coleoptera</taxon>
        <taxon>Polyphaga</taxon>
        <taxon>Cucujiformia</taxon>
        <taxon>Chrysomeloidea</taxon>
        <taxon>Chrysomelidae</taxon>
        <taxon>Galerucinae</taxon>
        <taxon>Alticini</taxon>
        <taxon>Psylliodes</taxon>
    </lineage>
</organism>
<feature type="domain" description="CCHC-type" evidence="2">
    <location>
        <begin position="126"/>
        <end position="141"/>
    </location>
</feature>
<accession>A0A9P0DDV2</accession>
<keyword evidence="1" id="KW-0862">Zinc</keyword>
<dbReference type="EMBL" id="OV651821">
    <property type="protein sequence ID" value="CAH1115075.1"/>
    <property type="molecule type" value="Genomic_DNA"/>
</dbReference>
<keyword evidence="1" id="KW-0479">Metal-binding</keyword>
<evidence type="ECO:0000256" key="1">
    <source>
        <dbReference type="PROSITE-ProRule" id="PRU00047"/>
    </source>
</evidence>
<dbReference type="Pfam" id="PF00098">
    <property type="entry name" value="zf-CCHC"/>
    <property type="match status" value="1"/>
</dbReference>
<protein>
    <recommendedName>
        <fullName evidence="2">CCHC-type domain-containing protein</fullName>
    </recommendedName>
</protein>
<name>A0A9P0DDV2_9CUCU</name>
<dbReference type="GO" id="GO:0008270">
    <property type="term" value="F:zinc ion binding"/>
    <property type="evidence" value="ECO:0007669"/>
    <property type="project" value="UniProtKB-KW"/>
</dbReference>
<sequence>MPQFYKKVILNPCCKIFAEHSFVTVNSISIRRLVTPAKHILISNLYFSIPNDLIKKALKDIGLQLASPLSFLKAGIPEDEFGHIISFRRQVYVIPPTENLKIQTSVVISFKNIDYRIFISSDKIECFICKQPGHVASRCPNTIQNTSCAP</sequence>
<reference evidence="3" key="1">
    <citation type="submission" date="2022-01" db="EMBL/GenBank/DDBJ databases">
        <authorList>
            <person name="King R."/>
        </authorList>
    </citation>
    <scope>NUCLEOTIDE SEQUENCE</scope>
</reference>
<gene>
    <name evidence="3" type="ORF">PSYICH_LOCUS15594</name>
</gene>
<dbReference type="Gene3D" id="4.10.60.10">
    <property type="entry name" value="Zinc finger, CCHC-type"/>
    <property type="match status" value="1"/>
</dbReference>
<dbReference type="PROSITE" id="PS50158">
    <property type="entry name" value="ZF_CCHC"/>
    <property type="match status" value="1"/>
</dbReference>
<evidence type="ECO:0000259" key="2">
    <source>
        <dbReference type="PROSITE" id="PS50158"/>
    </source>
</evidence>
<dbReference type="GO" id="GO:0003676">
    <property type="term" value="F:nucleic acid binding"/>
    <property type="evidence" value="ECO:0007669"/>
    <property type="project" value="InterPro"/>
</dbReference>
<dbReference type="InterPro" id="IPR036875">
    <property type="entry name" value="Znf_CCHC_sf"/>
</dbReference>
<evidence type="ECO:0000313" key="4">
    <source>
        <dbReference type="Proteomes" id="UP001153636"/>
    </source>
</evidence>
<dbReference type="AlphaFoldDB" id="A0A9P0DDV2"/>
<dbReference type="InterPro" id="IPR001878">
    <property type="entry name" value="Znf_CCHC"/>
</dbReference>
<keyword evidence="4" id="KW-1185">Reference proteome</keyword>
<keyword evidence="1" id="KW-0863">Zinc-finger</keyword>
<dbReference type="Proteomes" id="UP001153636">
    <property type="component" value="Chromosome 9"/>
</dbReference>